<reference evidence="5" key="1">
    <citation type="submission" date="2016-10" db="EMBL/GenBank/DDBJ databases">
        <authorList>
            <person name="Varghese N."/>
            <person name="Submissions S."/>
        </authorList>
    </citation>
    <scope>NUCLEOTIDE SEQUENCE [LARGE SCALE GENOMIC DNA]</scope>
    <source>
        <strain evidence="5">DSM 25730</strain>
    </source>
</reference>
<dbReference type="AlphaFoldDB" id="A0A1I1QPZ2"/>
<protein>
    <submittedName>
        <fullName evidence="4">Por secretion system C-terminal sorting domain-containing protein</fullName>
    </submittedName>
</protein>
<proteinExistence type="predicted"/>
<accession>A0A1I1QPZ2</accession>
<dbReference type="InterPro" id="IPR026444">
    <property type="entry name" value="Secre_tail"/>
</dbReference>
<feature type="signal peptide" evidence="2">
    <location>
        <begin position="1"/>
        <end position="20"/>
    </location>
</feature>
<dbReference type="RefSeq" id="WP_092852138.1">
    <property type="nucleotide sequence ID" value="NZ_FOMI01000007.1"/>
</dbReference>
<sequence length="153" mass="16812">MKTKVIILSLLISYLGNSQAIDKFSIDSGGGLASADGIQMVYTIGEVNVQELRVNSMLLSEGFINGDMEQIALSSNNLEFESDFKIYPNPASDIINIKSSHPIDTVYIYNLLGKKVLSVNNTNRVVVNGLPVGIYLINIHYNSSMITEKIIIK</sequence>
<keyword evidence="1 2" id="KW-0732">Signal</keyword>
<feature type="domain" description="Secretion system C-terminal sorting" evidence="3">
    <location>
        <begin position="86"/>
        <end position="152"/>
    </location>
</feature>
<keyword evidence="5" id="KW-1185">Reference proteome</keyword>
<evidence type="ECO:0000313" key="4">
    <source>
        <dbReference type="EMBL" id="SFD24119.1"/>
    </source>
</evidence>
<evidence type="ECO:0000256" key="1">
    <source>
        <dbReference type="ARBA" id="ARBA00022729"/>
    </source>
</evidence>
<name>A0A1I1QPZ2_9FLAO</name>
<dbReference type="NCBIfam" id="TIGR04183">
    <property type="entry name" value="Por_Secre_tail"/>
    <property type="match status" value="1"/>
</dbReference>
<feature type="chain" id="PRO_5011635277" evidence="2">
    <location>
        <begin position="21"/>
        <end position="153"/>
    </location>
</feature>
<dbReference type="Proteomes" id="UP000199439">
    <property type="component" value="Unassembled WGS sequence"/>
</dbReference>
<dbReference type="OrthoDB" id="9813840at2"/>
<gene>
    <name evidence="4" type="ORF">SAMN04487987_10730</name>
</gene>
<dbReference type="Pfam" id="PF18962">
    <property type="entry name" value="Por_Secre_tail"/>
    <property type="match status" value="1"/>
</dbReference>
<evidence type="ECO:0000256" key="2">
    <source>
        <dbReference type="SAM" id="SignalP"/>
    </source>
</evidence>
<dbReference type="STRING" id="870482.SAMN04487987_10730"/>
<organism evidence="4 5">
    <name type="scientific">Algibacter pectinivorans</name>
    <dbReference type="NCBI Taxonomy" id="870482"/>
    <lineage>
        <taxon>Bacteria</taxon>
        <taxon>Pseudomonadati</taxon>
        <taxon>Bacteroidota</taxon>
        <taxon>Flavobacteriia</taxon>
        <taxon>Flavobacteriales</taxon>
        <taxon>Flavobacteriaceae</taxon>
        <taxon>Algibacter</taxon>
    </lineage>
</organism>
<dbReference type="EMBL" id="FOMI01000007">
    <property type="protein sequence ID" value="SFD24119.1"/>
    <property type="molecule type" value="Genomic_DNA"/>
</dbReference>
<evidence type="ECO:0000259" key="3">
    <source>
        <dbReference type="Pfam" id="PF18962"/>
    </source>
</evidence>
<evidence type="ECO:0000313" key="5">
    <source>
        <dbReference type="Proteomes" id="UP000199439"/>
    </source>
</evidence>